<dbReference type="InterPro" id="IPR017938">
    <property type="entry name" value="Riboflavin_synthase-like_b-brl"/>
</dbReference>
<keyword evidence="7" id="KW-0274">FAD</keyword>
<dbReference type="PRINTS" id="PR00369">
    <property type="entry name" value="FLAVODOXIN"/>
</dbReference>
<dbReference type="FunFam" id="3.40.50.360:FF:000059">
    <property type="entry name" value="5-methyltetrahydrofolate-homocysteine methyltransferase reductase"/>
    <property type="match status" value="1"/>
</dbReference>
<keyword evidence="10" id="KW-0486">Methionine biosynthesis</keyword>
<evidence type="ECO:0000256" key="4">
    <source>
        <dbReference type="ARBA" id="ARBA00022630"/>
    </source>
</evidence>
<comment type="cofactor">
    <cofactor evidence="1">
        <name>FMN</name>
        <dbReference type="ChEBI" id="CHEBI:58210"/>
    </cofactor>
</comment>
<feature type="compositionally biased region" description="Basic and acidic residues" evidence="13">
    <location>
        <begin position="169"/>
        <end position="201"/>
    </location>
</feature>
<keyword evidence="17" id="KW-1185">Reference proteome</keyword>
<evidence type="ECO:0000256" key="9">
    <source>
        <dbReference type="ARBA" id="ARBA00023002"/>
    </source>
</evidence>
<dbReference type="EMBL" id="CAJPEV010000388">
    <property type="protein sequence ID" value="CAG0884753.1"/>
    <property type="molecule type" value="Genomic_DNA"/>
</dbReference>
<dbReference type="FunFam" id="1.20.990.10:FF:000007">
    <property type="entry name" value="Methionine synthase reductase"/>
    <property type="match status" value="1"/>
</dbReference>
<dbReference type="InterPro" id="IPR003097">
    <property type="entry name" value="CysJ-like_FAD-binding"/>
</dbReference>
<dbReference type="PANTHER" id="PTHR19384">
    <property type="entry name" value="NITRIC OXIDE SYNTHASE-RELATED"/>
    <property type="match status" value="1"/>
</dbReference>
<dbReference type="Pfam" id="PF00667">
    <property type="entry name" value="FAD_binding_1"/>
    <property type="match status" value="1"/>
</dbReference>
<gene>
    <name evidence="16" type="ORF">DSTB1V02_LOCUS3147</name>
</gene>
<dbReference type="EMBL" id="LR899905">
    <property type="protein sequence ID" value="CAD7243217.1"/>
    <property type="molecule type" value="Genomic_DNA"/>
</dbReference>
<dbReference type="SUPFAM" id="SSF52343">
    <property type="entry name" value="Ferredoxin reductase-like, C-terminal NADP-linked domain"/>
    <property type="match status" value="1"/>
</dbReference>
<dbReference type="InterPro" id="IPR017927">
    <property type="entry name" value="FAD-bd_FR_type"/>
</dbReference>
<evidence type="ECO:0000313" key="16">
    <source>
        <dbReference type="EMBL" id="CAD7243217.1"/>
    </source>
</evidence>
<dbReference type="GO" id="GO:0010181">
    <property type="term" value="F:FMN binding"/>
    <property type="evidence" value="ECO:0007669"/>
    <property type="project" value="InterPro"/>
</dbReference>
<evidence type="ECO:0000256" key="13">
    <source>
        <dbReference type="SAM" id="MobiDB-lite"/>
    </source>
</evidence>
<keyword evidence="5" id="KW-0288">FMN</keyword>
<dbReference type="Gene3D" id="3.40.50.80">
    <property type="entry name" value="Nucleotide-binding domain of ferredoxin-NADP reductase (FNR) module"/>
    <property type="match status" value="1"/>
</dbReference>
<dbReference type="EC" id="1.16.1.8" evidence="11"/>
<feature type="domain" description="FAD-binding FR-type" evidence="15">
    <location>
        <begin position="268"/>
        <end position="547"/>
    </location>
</feature>
<evidence type="ECO:0000256" key="7">
    <source>
        <dbReference type="ARBA" id="ARBA00022827"/>
    </source>
</evidence>
<dbReference type="GO" id="GO:0005829">
    <property type="term" value="C:cytosol"/>
    <property type="evidence" value="ECO:0007669"/>
    <property type="project" value="TreeGrafter"/>
</dbReference>
<evidence type="ECO:0000256" key="11">
    <source>
        <dbReference type="ARBA" id="ARBA00039088"/>
    </source>
</evidence>
<evidence type="ECO:0000256" key="1">
    <source>
        <dbReference type="ARBA" id="ARBA00001917"/>
    </source>
</evidence>
<dbReference type="InterPro" id="IPR001433">
    <property type="entry name" value="OxRdtase_FAD/NAD-bd"/>
</dbReference>
<evidence type="ECO:0000256" key="2">
    <source>
        <dbReference type="ARBA" id="ARBA00001974"/>
    </source>
</evidence>
<evidence type="ECO:0000256" key="3">
    <source>
        <dbReference type="ARBA" id="ARBA00022605"/>
    </source>
</evidence>
<dbReference type="InterPro" id="IPR001709">
    <property type="entry name" value="Flavoprot_Pyr_Nucl_cyt_Rdtase"/>
</dbReference>
<dbReference type="SUPFAM" id="SSF52218">
    <property type="entry name" value="Flavoproteins"/>
    <property type="match status" value="1"/>
</dbReference>
<dbReference type="Gene3D" id="1.20.990.10">
    <property type="entry name" value="NADPH-cytochrome p450 Reductase, Chain A, domain 3"/>
    <property type="match status" value="1"/>
</dbReference>
<dbReference type="OrthoDB" id="1856718at2759"/>
<evidence type="ECO:0000256" key="8">
    <source>
        <dbReference type="ARBA" id="ARBA00022857"/>
    </source>
</evidence>
<dbReference type="InterPro" id="IPR039261">
    <property type="entry name" value="FNR_nucleotide-bd"/>
</dbReference>
<accession>A0A7R8X393</accession>
<evidence type="ECO:0000256" key="5">
    <source>
        <dbReference type="ARBA" id="ARBA00022643"/>
    </source>
</evidence>
<dbReference type="AlphaFoldDB" id="A0A7R8X393"/>
<organism evidence="16">
    <name type="scientific">Darwinula stevensoni</name>
    <dbReference type="NCBI Taxonomy" id="69355"/>
    <lineage>
        <taxon>Eukaryota</taxon>
        <taxon>Metazoa</taxon>
        <taxon>Ecdysozoa</taxon>
        <taxon>Arthropoda</taxon>
        <taxon>Crustacea</taxon>
        <taxon>Oligostraca</taxon>
        <taxon>Ostracoda</taxon>
        <taxon>Podocopa</taxon>
        <taxon>Podocopida</taxon>
        <taxon>Darwinulocopina</taxon>
        <taxon>Darwinuloidea</taxon>
        <taxon>Darwinulidae</taxon>
        <taxon>Darwinula</taxon>
    </lineage>
</organism>
<dbReference type="Pfam" id="PF00175">
    <property type="entry name" value="NAD_binding_1"/>
    <property type="match status" value="1"/>
</dbReference>
<keyword evidence="6" id="KW-0949">S-adenosyl-L-methionine</keyword>
<evidence type="ECO:0000313" key="17">
    <source>
        <dbReference type="Proteomes" id="UP000677054"/>
    </source>
</evidence>
<evidence type="ECO:0000259" key="14">
    <source>
        <dbReference type="PROSITE" id="PS50902"/>
    </source>
</evidence>
<dbReference type="PROSITE" id="PS51384">
    <property type="entry name" value="FAD_FR"/>
    <property type="match status" value="1"/>
</dbReference>
<feature type="domain" description="Flavodoxin-like" evidence="14">
    <location>
        <begin position="15"/>
        <end position="158"/>
    </location>
</feature>
<evidence type="ECO:0000256" key="10">
    <source>
        <dbReference type="ARBA" id="ARBA00023167"/>
    </source>
</evidence>
<dbReference type="PROSITE" id="PS50902">
    <property type="entry name" value="FLAVODOXIN_LIKE"/>
    <property type="match status" value="1"/>
</dbReference>
<dbReference type="Proteomes" id="UP000677054">
    <property type="component" value="Unassembled WGS sequence"/>
</dbReference>
<keyword evidence="9" id="KW-0560">Oxidoreductase</keyword>
<dbReference type="SUPFAM" id="SSF63380">
    <property type="entry name" value="Riboflavin synthase domain-like"/>
    <property type="match status" value="1"/>
</dbReference>
<dbReference type="InterPro" id="IPR008254">
    <property type="entry name" value="Flavodoxin/NO_synth"/>
</dbReference>
<dbReference type="GO" id="GO:0050667">
    <property type="term" value="P:homocysteine metabolic process"/>
    <property type="evidence" value="ECO:0007669"/>
    <property type="project" value="TreeGrafter"/>
</dbReference>
<dbReference type="PANTHER" id="PTHR19384:SF84">
    <property type="entry name" value="METHIONINE SYNTHASE REDUCTASE"/>
    <property type="match status" value="1"/>
</dbReference>
<evidence type="ECO:0000256" key="12">
    <source>
        <dbReference type="ARBA" id="ARBA00040659"/>
    </source>
</evidence>
<dbReference type="GO" id="GO:0050660">
    <property type="term" value="F:flavin adenine dinucleotide binding"/>
    <property type="evidence" value="ECO:0007669"/>
    <property type="project" value="TreeGrafter"/>
</dbReference>
<dbReference type="InterPro" id="IPR023173">
    <property type="entry name" value="NADPH_Cyt_P450_Rdtase_alpha"/>
</dbReference>
<evidence type="ECO:0000256" key="6">
    <source>
        <dbReference type="ARBA" id="ARBA00022691"/>
    </source>
</evidence>
<dbReference type="InterPro" id="IPR001094">
    <property type="entry name" value="Flavdoxin-like"/>
</dbReference>
<proteinExistence type="predicted"/>
<dbReference type="InterPro" id="IPR029039">
    <property type="entry name" value="Flavoprotein-like_sf"/>
</dbReference>
<sequence length="703" mass="78975">MQEKMPGLLSGGKRFLLIYASQTGQAKAIAEEIASLAPEHGLLPDLHCISLTEKKFDITQERCVVIVTSTTGEGEPPDTAQKFWRRLKKTTHPDGYLRHLRYALLALGDSNYTSFCNCGKMIEKQLRVLGAEPLCPPGWADDAVGLEIAVEPWIENLWPALQSFLGIEGRQEKEEPERKQKKDEPEGKQEKDNEENQKGEPDPEVQTLLSSSEEPLSGTLVASLGIPEDAKMSLPPLPAPYLDVVMHDVQPGEAVEDFHLKNLPLQEGDVLEGDIEKVEVLTSPDAVKKTLHVVLRFKEAPWAWGPGDSLGLVCPNMHSEVEVVMRRLGLKLQDGEAFYSVESLDESGKKKVPPHIPPLGSWFYLFTWCLNIRAILKKVNSLTDMFENAHFRILSEYSSDERERRCLQWLSSREGGQDYSRRIVEPHCGFIDILESFPSCHPPPSRILEMLPRITPRPYSVACSPCRHGPRCLEFVLSVVEFPAGEGRLVPRKGLCSGWLENVSNSMDSLVDCLEDLHIPASSTPLISQSRVPVWVYKRKSSGFKLPENLDSPIVMIGPGTGLAPFIGFLQHRDHETVKKEPWWLFYGCRHPDKDFLFKEELDHFLASGSLGRLLVSFSRVSSPDSPNYVQDNMRLHSKELVDLITEQGATVYICGDAHNMAKDVQSCFLDIIAQEKGVSHAEALKILENMRSQKKYLQDIWS</sequence>
<dbReference type="Gene3D" id="3.40.50.360">
    <property type="match status" value="1"/>
</dbReference>
<dbReference type="PRINTS" id="PR00371">
    <property type="entry name" value="FPNCR"/>
</dbReference>
<reference evidence="16" key="1">
    <citation type="submission" date="2020-11" db="EMBL/GenBank/DDBJ databases">
        <authorList>
            <person name="Tran Van P."/>
        </authorList>
    </citation>
    <scope>NUCLEOTIDE SEQUENCE</scope>
</reference>
<keyword evidence="8" id="KW-0521">NADP</keyword>
<evidence type="ECO:0000259" key="15">
    <source>
        <dbReference type="PROSITE" id="PS51384"/>
    </source>
</evidence>
<dbReference type="FunFam" id="3.40.50.80:FF:000001">
    <property type="entry name" value="NADPH--cytochrome P450 reductase 1"/>
    <property type="match status" value="1"/>
</dbReference>
<dbReference type="Gene3D" id="2.40.30.10">
    <property type="entry name" value="Translation factors"/>
    <property type="match status" value="1"/>
</dbReference>
<name>A0A7R8X393_9CRUS</name>
<comment type="cofactor">
    <cofactor evidence="2">
        <name>FAD</name>
        <dbReference type="ChEBI" id="CHEBI:57692"/>
    </cofactor>
</comment>
<feature type="region of interest" description="Disordered" evidence="13">
    <location>
        <begin position="168"/>
        <end position="213"/>
    </location>
</feature>
<dbReference type="GO" id="GO:0030586">
    <property type="term" value="F:[methionine synthase] reductase (NADPH) activity"/>
    <property type="evidence" value="ECO:0007669"/>
    <property type="project" value="UniProtKB-EC"/>
</dbReference>
<dbReference type="GO" id="GO:0009086">
    <property type="term" value="P:methionine biosynthetic process"/>
    <property type="evidence" value="ECO:0007669"/>
    <property type="project" value="UniProtKB-KW"/>
</dbReference>
<keyword evidence="4" id="KW-0285">Flavoprotein</keyword>
<dbReference type="Pfam" id="PF00258">
    <property type="entry name" value="Flavodoxin_1"/>
    <property type="match status" value="1"/>
</dbReference>
<protein>
    <recommendedName>
        <fullName evidence="12">Methionine synthase reductase</fullName>
        <ecNumber evidence="11">1.16.1.8</ecNumber>
    </recommendedName>
</protein>
<keyword evidence="3" id="KW-0028">Amino-acid biosynthesis</keyword>